<name>A0A7R9AGA2_9CRUS</name>
<feature type="region of interest" description="Disordered" evidence="1">
    <location>
        <begin position="121"/>
        <end position="141"/>
    </location>
</feature>
<dbReference type="Proteomes" id="UP000677054">
    <property type="component" value="Unassembled WGS sequence"/>
</dbReference>
<evidence type="ECO:0000313" key="2">
    <source>
        <dbReference type="EMBL" id="CAD7253465.1"/>
    </source>
</evidence>
<evidence type="ECO:0000313" key="3">
    <source>
        <dbReference type="Proteomes" id="UP000677054"/>
    </source>
</evidence>
<dbReference type="CDD" id="cd01671">
    <property type="entry name" value="CARD"/>
    <property type="match status" value="1"/>
</dbReference>
<evidence type="ECO:0000256" key="1">
    <source>
        <dbReference type="SAM" id="MobiDB-lite"/>
    </source>
</evidence>
<feature type="compositionally biased region" description="Polar residues" evidence="1">
    <location>
        <begin position="126"/>
        <end position="138"/>
    </location>
</feature>
<gene>
    <name evidence="2" type="ORF">DSTB1V02_LOCUS13215</name>
</gene>
<evidence type="ECO:0008006" key="4">
    <source>
        <dbReference type="Google" id="ProtNLM"/>
    </source>
</evidence>
<protein>
    <recommendedName>
        <fullName evidence="4">CARD domain-containing protein</fullName>
    </recommendedName>
</protein>
<dbReference type="EMBL" id="LR905410">
    <property type="protein sequence ID" value="CAD7253465.1"/>
    <property type="molecule type" value="Genomic_DNA"/>
</dbReference>
<sequence>MWRTRSWHSPKRNSTNLFHDSSMREKKLNACVATILARYSEELQFIEIDGVLRDLYAGGIVTHEEHIDVAKENLKEKFLFLQKCLPRRDGAFSTFVEILRKRNHVHLANIIEGELEKTLKGDEDSTVTPDSHLSSATTDNEKRSDMLNANAVLLRPPCKRTWQQVDGFWDVQKPNAVRREPLL</sequence>
<dbReference type="InterPro" id="IPR011029">
    <property type="entry name" value="DEATH-like_dom_sf"/>
</dbReference>
<reference evidence="2" key="1">
    <citation type="submission" date="2020-11" db="EMBL/GenBank/DDBJ databases">
        <authorList>
            <person name="Tran Van P."/>
        </authorList>
    </citation>
    <scope>NUCLEOTIDE SEQUENCE</scope>
</reference>
<dbReference type="EMBL" id="CAJPEV010005893">
    <property type="protein sequence ID" value="CAG0903635.1"/>
    <property type="molecule type" value="Genomic_DNA"/>
</dbReference>
<dbReference type="Gene3D" id="1.10.533.10">
    <property type="entry name" value="Death Domain, Fas"/>
    <property type="match status" value="1"/>
</dbReference>
<proteinExistence type="predicted"/>
<dbReference type="SUPFAM" id="SSF47986">
    <property type="entry name" value="DEATH domain"/>
    <property type="match status" value="1"/>
</dbReference>
<organism evidence="2">
    <name type="scientific">Darwinula stevensoni</name>
    <dbReference type="NCBI Taxonomy" id="69355"/>
    <lineage>
        <taxon>Eukaryota</taxon>
        <taxon>Metazoa</taxon>
        <taxon>Ecdysozoa</taxon>
        <taxon>Arthropoda</taxon>
        <taxon>Crustacea</taxon>
        <taxon>Oligostraca</taxon>
        <taxon>Ostracoda</taxon>
        <taxon>Podocopa</taxon>
        <taxon>Podocopida</taxon>
        <taxon>Darwinulocopina</taxon>
        <taxon>Darwinuloidea</taxon>
        <taxon>Darwinulidae</taxon>
        <taxon>Darwinula</taxon>
    </lineage>
</organism>
<accession>A0A7R9AGA2</accession>
<keyword evidence="3" id="KW-1185">Reference proteome</keyword>
<dbReference type="AlphaFoldDB" id="A0A7R9AGA2"/>